<proteinExistence type="predicted"/>
<comment type="caution">
    <text evidence="1">The sequence shown here is derived from an EMBL/GenBank/DDBJ whole genome shotgun (WGS) entry which is preliminary data.</text>
</comment>
<name>A0ACC3BAC4_9EURO</name>
<dbReference type="EMBL" id="JAOPJF010000011">
    <property type="protein sequence ID" value="KAK1147618.1"/>
    <property type="molecule type" value="Genomic_DNA"/>
</dbReference>
<evidence type="ECO:0000313" key="2">
    <source>
        <dbReference type="Proteomes" id="UP001177260"/>
    </source>
</evidence>
<evidence type="ECO:0000313" key="1">
    <source>
        <dbReference type="EMBL" id="KAK1147618.1"/>
    </source>
</evidence>
<organism evidence="1 2">
    <name type="scientific">Aspergillus melleus</name>
    <dbReference type="NCBI Taxonomy" id="138277"/>
    <lineage>
        <taxon>Eukaryota</taxon>
        <taxon>Fungi</taxon>
        <taxon>Dikarya</taxon>
        <taxon>Ascomycota</taxon>
        <taxon>Pezizomycotina</taxon>
        <taxon>Eurotiomycetes</taxon>
        <taxon>Eurotiomycetidae</taxon>
        <taxon>Eurotiales</taxon>
        <taxon>Aspergillaceae</taxon>
        <taxon>Aspergillus</taxon>
        <taxon>Aspergillus subgen. Circumdati</taxon>
    </lineage>
</organism>
<sequence>MIVETALLRPALRLLAYFDPATLEACLLVSQRRRPRVVKSRPFYGADTVQEFQNDCDIEIDGEVPVVFTHDDLVPHNILLSPGPNLVVAAIIDWGQSGWYLAYWEYCKAHRVGLNPDYFNEDLGGE</sequence>
<gene>
    <name evidence="1" type="ORF">N8T08_000960</name>
</gene>
<dbReference type="Proteomes" id="UP001177260">
    <property type="component" value="Unassembled WGS sequence"/>
</dbReference>
<accession>A0ACC3BAC4</accession>
<reference evidence="1 2" key="1">
    <citation type="journal article" date="2023" name="ACS Omega">
        <title>Identification of the Neoaspergillic Acid Biosynthesis Gene Cluster by Establishing an In Vitro CRISPR-Ribonucleoprotein Genetic System in Aspergillus melleus.</title>
        <authorList>
            <person name="Yuan B."/>
            <person name="Grau M.F."/>
            <person name="Murata R.M."/>
            <person name="Torok T."/>
            <person name="Venkateswaran K."/>
            <person name="Stajich J.E."/>
            <person name="Wang C.C.C."/>
        </authorList>
    </citation>
    <scope>NUCLEOTIDE SEQUENCE [LARGE SCALE GENOMIC DNA]</scope>
    <source>
        <strain evidence="1 2">IMV 1140</strain>
    </source>
</reference>
<protein>
    <submittedName>
        <fullName evidence="1">Uncharacterized protein</fullName>
    </submittedName>
</protein>
<keyword evidence="2" id="KW-1185">Reference proteome</keyword>